<dbReference type="GO" id="GO:0008107">
    <property type="term" value="F:galactoside 2-alpha-L-fucosyltransferase activity"/>
    <property type="evidence" value="ECO:0007669"/>
    <property type="project" value="InterPro"/>
</dbReference>
<accession>A0A934PPH4</accession>
<evidence type="ECO:0000256" key="1">
    <source>
        <dbReference type="ARBA" id="ARBA00022676"/>
    </source>
</evidence>
<dbReference type="PANTHER" id="PTHR11927:SF9">
    <property type="entry name" value="L-FUCOSYLTRANSFERASE"/>
    <property type="match status" value="1"/>
</dbReference>
<keyword evidence="1" id="KW-0328">Glycosyltransferase</keyword>
<dbReference type="RefSeq" id="WP_200106853.1">
    <property type="nucleotide sequence ID" value="NZ_JAEHFV010000006.1"/>
</dbReference>
<dbReference type="Pfam" id="PF01531">
    <property type="entry name" value="Glyco_transf_11"/>
    <property type="match status" value="1"/>
</dbReference>
<evidence type="ECO:0000313" key="4">
    <source>
        <dbReference type="Proteomes" id="UP000609172"/>
    </source>
</evidence>
<dbReference type="GO" id="GO:0005975">
    <property type="term" value="P:carbohydrate metabolic process"/>
    <property type="evidence" value="ECO:0007669"/>
    <property type="project" value="InterPro"/>
</dbReference>
<evidence type="ECO:0000256" key="2">
    <source>
        <dbReference type="ARBA" id="ARBA00022679"/>
    </source>
</evidence>
<name>A0A934PPH4_9FLAO</name>
<organism evidence="3 4">
    <name type="scientific">Flavobacterium agrisoli</name>
    <dbReference type="NCBI Taxonomy" id="2793066"/>
    <lineage>
        <taxon>Bacteria</taxon>
        <taxon>Pseudomonadati</taxon>
        <taxon>Bacteroidota</taxon>
        <taxon>Flavobacteriia</taxon>
        <taxon>Flavobacteriales</taxon>
        <taxon>Flavobacteriaceae</taxon>
        <taxon>Flavobacterium</taxon>
    </lineage>
</organism>
<proteinExistence type="predicted"/>
<keyword evidence="4" id="KW-1185">Reference proteome</keyword>
<dbReference type="GO" id="GO:0016020">
    <property type="term" value="C:membrane"/>
    <property type="evidence" value="ECO:0007669"/>
    <property type="project" value="InterPro"/>
</dbReference>
<gene>
    <name evidence="3" type="ORF">I5M07_12855</name>
</gene>
<evidence type="ECO:0000313" key="3">
    <source>
        <dbReference type="EMBL" id="MBK0370718.1"/>
    </source>
</evidence>
<keyword evidence="2" id="KW-0808">Transferase</keyword>
<dbReference type="Proteomes" id="UP000609172">
    <property type="component" value="Unassembled WGS sequence"/>
</dbReference>
<sequence length="301" mass="36345">MITFLNLGKKGNLANQLFQIASTIGIAKKRNFKYCFPEWQYSKYFEFSFNTCSDVEDWIHIKENKYNYYDWNLLDGNYDLSGWLQTEKYFYEANIKNVFKFNSNIENDLIKKYDFLFSKPTILISVRRGDFVNNPDYFQLSYKFYLTALIHHFGDLEGYNIIFASDNIGYCKNHFSFLPNVFFLEKLNAIEQLCLGSKFDNYIISNSTFSWWLAWLGEKKESKIIRPIQIFDNGYSKKYDESDYFPNRWILHDDTKFKLSNQYWKLKIYGSLYELIQKVKYIYKKEKKVFKNRIKKLINYT</sequence>
<protein>
    <submittedName>
        <fullName evidence="3">Alpha-1,2-fucosyltransferase</fullName>
    </submittedName>
</protein>
<reference evidence="3" key="1">
    <citation type="submission" date="2020-12" db="EMBL/GenBank/DDBJ databases">
        <title>Bacterial novel species Flavobacterium sp. SE-1-e isolated from soil.</title>
        <authorList>
            <person name="Jung H.-Y."/>
        </authorList>
    </citation>
    <scope>NUCLEOTIDE SEQUENCE</scope>
    <source>
        <strain evidence="3">SE-1-e</strain>
    </source>
</reference>
<dbReference type="EMBL" id="JAEHFV010000006">
    <property type="protein sequence ID" value="MBK0370718.1"/>
    <property type="molecule type" value="Genomic_DNA"/>
</dbReference>
<dbReference type="InterPro" id="IPR002516">
    <property type="entry name" value="Glyco_trans_11"/>
</dbReference>
<dbReference type="AlphaFoldDB" id="A0A934PPH4"/>
<dbReference type="PANTHER" id="PTHR11927">
    <property type="entry name" value="GALACTOSIDE 2-L-FUCOSYLTRANSFERASE"/>
    <property type="match status" value="1"/>
</dbReference>
<comment type="caution">
    <text evidence="3">The sequence shown here is derived from an EMBL/GenBank/DDBJ whole genome shotgun (WGS) entry which is preliminary data.</text>
</comment>